<proteinExistence type="inferred from homology"/>
<evidence type="ECO:0000259" key="2">
    <source>
        <dbReference type="Pfam" id="PF16331"/>
    </source>
</evidence>
<dbReference type="InterPro" id="IPR032519">
    <property type="entry name" value="YbgF_tri"/>
</dbReference>
<dbReference type="AlphaFoldDB" id="W0SI12"/>
<dbReference type="EMBL" id="AP012547">
    <property type="protein sequence ID" value="BAO31069.1"/>
    <property type="molecule type" value="Genomic_DNA"/>
</dbReference>
<feature type="domain" description="YbgF trimerisation" evidence="2">
    <location>
        <begin position="55"/>
        <end position="115"/>
    </location>
</feature>
<feature type="coiled-coil region" evidence="1">
    <location>
        <begin position="32"/>
        <end position="94"/>
    </location>
</feature>
<evidence type="ECO:0000256" key="1">
    <source>
        <dbReference type="HAMAP-Rule" id="MF_02066"/>
    </source>
</evidence>
<dbReference type="Gene3D" id="1.25.40.10">
    <property type="entry name" value="Tetratricopeptide repeat domain"/>
    <property type="match status" value="1"/>
</dbReference>
<dbReference type="Pfam" id="PF13174">
    <property type="entry name" value="TPR_6"/>
    <property type="match status" value="1"/>
</dbReference>
<feature type="chain" id="PRO_5009993157" description="Cell division coordinator CpoB" evidence="1">
    <location>
        <begin position="28"/>
        <end position="248"/>
    </location>
</feature>
<keyword evidence="1" id="KW-0574">Periplasm</keyword>
<sequence precursor="true">MRAGLVSRLAAPMFLLLAGALPMSAQAGMFDDDEARNRIEQLRVEMTDLGKRADTVSRNQIDFANQLEAIKGDIAKLRGQIEVLTYELEAAQKRQKDFYVDLDNRLRKLEQPPAEAKVEAPKVDPAQETRDYEAALAGLKASKFREAGASFLAFIKTYPNSSLAASAHYWGGYAHAQARDHAAAAELFGKFAASWSTDDRAPGALESRVASLEAGKDFKAAKATLEQLAERYPNSEAGKRAKLRLKKK</sequence>
<protein>
    <recommendedName>
        <fullName evidence="1">Cell division coordinator CpoB</fullName>
    </recommendedName>
</protein>
<dbReference type="RefSeq" id="WP_041100785.1">
    <property type="nucleotide sequence ID" value="NZ_AP012547.1"/>
</dbReference>
<organism evidence="3 4">
    <name type="scientific">Sulfuritalea hydrogenivorans sk43H</name>
    <dbReference type="NCBI Taxonomy" id="1223802"/>
    <lineage>
        <taxon>Bacteria</taxon>
        <taxon>Pseudomonadati</taxon>
        <taxon>Pseudomonadota</taxon>
        <taxon>Betaproteobacteria</taxon>
        <taxon>Nitrosomonadales</taxon>
        <taxon>Sterolibacteriaceae</taxon>
        <taxon>Sulfuritalea</taxon>
    </lineage>
</organism>
<dbReference type="Proteomes" id="UP000031637">
    <property type="component" value="Chromosome"/>
</dbReference>
<keyword evidence="1" id="KW-0732">Signal</keyword>
<reference evidence="3 4" key="1">
    <citation type="journal article" date="2014" name="Syst. Appl. Microbiol.">
        <title>Complete genomes of freshwater sulfur oxidizers Sulfuricella denitrificans skB26 and Sulfuritalea hydrogenivorans sk43H: genetic insights into the sulfur oxidation pathway of betaproteobacteria.</title>
        <authorList>
            <person name="Watanabe T."/>
            <person name="Kojima H."/>
            <person name="Fukui M."/>
        </authorList>
    </citation>
    <scope>NUCLEOTIDE SEQUENCE [LARGE SCALE GENOMIC DNA]</scope>
    <source>
        <strain evidence="3">DSM22779</strain>
    </source>
</reference>
<gene>
    <name evidence="1" type="primary">cpoB</name>
    <name evidence="3" type="ORF">SUTH_03298</name>
</gene>
<feature type="signal peptide" evidence="1">
    <location>
        <begin position="1"/>
        <end position="27"/>
    </location>
</feature>
<comment type="subcellular location">
    <subcellularLocation>
        <location evidence="1">Periplasm</location>
    </subcellularLocation>
</comment>
<dbReference type="KEGG" id="shd:SUTH_03298"/>
<keyword evidence="1" id="KW-0175">Coiled coil</keyword>
<dbReference type="HAMAP" id="MF_02066">
    <property type="entry name" value="CpoB"/>
    <property type="match status" value="1"/>
</dbReference>
<dbReference type="GO" id="GO:0070206">
    <property type="term" value="P:protein trimerization"/>
    <property type="evidence" value="ECO:0007669"/>
    <property type="project" value="InterPro"/>
</dbReference>
<dbReference type="OrthoDB" id="8525418at2"/>
<dbReference type="InterPro" id="IPR019734">
    <property type="entry name" value="TPR_rpt"/>
</dbReference>
<dbReference type="HOGENOM" id="CLU_044315_1_0_4"/>
<dbReference type="Gene3D" id="1.20.5.110">
    <property type="match status" value="1"/>
</dbReference>
<accession>W0SI12</accession>
<keyword evidence="1" id="KW-0131">Cell cycle</keyword>
<comment type="similarity">
    <text evidence="1">Belongs to the CpoB family.</text>
</comment>
<evidence type="ECO:0000313" key="3">
    <source>
        <dbReference type="EMBL" id="BAO31069.1"/>
    </source>
</evidence>
<dbReference type="STRING" id="1223802.SUTH_03298"/>
<name>W0SI12_9PROT</name>
<dbReference type="SUPFAM" id="SSF48452">
    <property type="entry name" value="TPR-like"/>
    <property type="match status" value="1"/>
</dbReference>
<keyword evidence="1" id="KW-0132">Cell division</keyword>
<dbReference type="Pfam" id="PF16331">
    <property type="entry name" value="TolA_bind_tri"/>
    <property type="match status" value="1"/>
</dbReference>
<dbReference type="GO" id="GO:0043093">
    <property type="term" value="P:FtsZ-dependent cytokinesis"/>
    <property type="evidence" value="ECO:0007669"/>
    <property type="project" value="UniProtKB-UniRule"/>
</dbReference>
<evidence type="ECO:0000313" key="4">
    <source>
        <dbReference type="Proteomes" id="UP000031637"/>
    </source>
</evidence>
<dbReference type="GO" id="GO:0030288">
    <property type="term" value="C:outer membrane-bounded periplasmic space"/>
    <property type="evidence" value="ECO:0007669"/>
    <property type="project" value="UniProtKB-UniRule"/>
</dbReference>
<dbReference type="InterPro" id="IPR011990">
    <property type="entry name" value="TPR-like_helical_dom_sf"/>
</dbReference>
<comment type="function">
    <text evidence="1">Mediates coordination of peptidoglycan synthesis and outer membrane constriction during cell division.</text>
</comment>
<dbReference type="InterPro" id="IPR034706">
    <property type="entry name" value="CpoB"/>
</dbReference>
<keyword evidence="4" id="KW-1185">Reference proteome</keyword>